<proteinExistence type="inferred from homology"/>
<evidence type="ECO:0000256" key="1">
    <source>
        <dbReference type="ARBA" id="ARBA00006720"/>
    </source>
</evidence>
<comment type="function">
    <text evidence="9">Mitochondrial intermembrane chaperone that participates in the import and insertion of some multi-pass transmembrane proteins into the mitochondrial inner membrane. Also required for the transfer of beta-barrel precursors from the TOM complex to the sorting and assembly machinery (SAM complex) of the outer membrane. Acts as a chaperone-like protein that protects the hydrophobic precursors from aggregation and guide them through the mitochondrial intermembrane space.</text>
</comment>
<gene>
    <name evidence="10" type="ORF">BQ4739_LOCUS2378</name>
</gene>
<keyword evidence="9" id="KW-0999">Mitochondrion inner membrane</keyword>
<keyword evidence="11" id="KW-1185">Reference proteome</keyword>
<name>A0A383V9H3_TETOB</name>
<evidence type="ECO:0000256" key="9">
    <source>
        <dbReference type="RuleBase" id="RU367043"/>
    </source>
</evidence>
<dbReference type="GO" id="GO:0015031">
    <property type="term" value="P:protein transport"/>
    <property type="evidence" value="ECO:0007669"/>
    <property type="project" value="UniProtKB-KW"/>
</dbReference>
<protein>
    <recommendedName>
        <fullName evidence="9">Mitochondrial import inner membrane translocase subunit</fullName>
    </recommendedName>
</protein>
<evidence type="ECO:0000256" key="2">
    <source>
        <dbReference type="ARBA" id="ARBA00022448"/>
    </source>
</evidence>
<evidence type="ECO:0000313" key="10">
    <source>
        <dbReference type="EMBL" id="SZX61821.1"/>
    </source>
</evidence>
<dbReference type="AlphaFoldDB" id="A0A383V9H3"/>
<dbReference type="Pfam" id="PF02953">
    <property type="entry name" value="zf-Tim10_DDP"/>
    <property type="match status" value="1"/>
</dbReference>
<dbReference type="InterPro" id="IPR035427">
    <property type="entry name" value="Tim10-like_dom_sf"/>
</dbReference>
<evidence type="ECO:0000256" key="8">
    <source>
        <dbReference type="ARBA" id="ARBA00023157"/>
    </source>
</evidence>
<reference evidence="10 11" key="1">
    <citation type="submission" date="2016-10" db="EMBL/GenBank/DDBJ databases">
        <authorList>
            <person name="Cai Z."/>
        </authorList>
    </citation>
    <scope>NUCLEOTIDE SEQUENCE [LARGE SCALE GENOMIC DNA]</scope>
</reference>
<keyword evidence="2 9" id="KW-0813">Transport</keyword>
<comment type="domain">
    <text evidence="9">The twin CX3C motif contains 4 conserved Cys residues that form 2 disulfide bonds in the mitochondrial intermembrane space.</text>
</comment>
<sequence>MAMAATELEYRVELLNRMVASCHDKCSAKPYKEGVLSVGESSCVDRCAAKYWQVVAIVGQLLGSAK</sequence>
<dbReference type="OrthoDB" id="274922at2759"/>
<evidence type="ECO:0000256" key="7">
    <source>
        <dbReference type="ARBA" id="ARBA00023128"/>
    </source>
</evidence>
<dbReference type="FunFam" id="1.10.287.810:FF:000007">
    <property type="entry name" value="Mitochondrial import inner membrane translocase"/>
    <property type="match status" value="1"/>
</dbReference>
<keyword evidence="4" id="KW-0862">Zinc</keyword>
<dbReference type="Proteomes" id="UP000256970">
    <property type="component" value="Unassembled WGS sequence"/>
</dbReference>
<organism evidence="10 11">
    <name type="scientific">Tetradesmus obliquus</name>
    <name type="common">Green alga</name>
    <name type="synonym">Acutodesmus obliquus</name>
    <dbReference type="NCBI Taxonomy" id="3088"/>
    <lineage>
        <taxon>Eukaryota</taxon>
        <taxon>Viridiplantae</taxon>
        <taxon>Chlorophyta</taxon>
        <taxon>core chlorophytes</taxon>
        <taxon>Chlorophyceae</taxon>
        <taxon>CS clade</taxon>
        <taxon>Sphaeropleales</taxon>
        <taxon>Scenedesmaceae</taxon>
        <taxon>Tetradesmus</taxon>
    </lineage>
</organism>
<keyword evidence="9" id="KW-0143">Chaperone</keyword>
<evidence type="ECO:0000256" key="5">
    <source>
        <dbReference type="ARBA" id="ARBA00022927"/>
    </source>
</evidence>
<keyword evidence="6 9" id="KW-0811">Translocation</keyword>
<keyword evidence="8 9" id="KW-1015">Disulfide bond</keyword>
<dbReference type="GO" id="GO:0045039">
    <property type="term" value="P:protein insertion into mitochondrial inner membrane"/>
    <property type="evidence" value="ECO:0007669"/>
    <property type="project" value="TreeGrafter"/>
</dbReference>
<keyword evidence="9" id="KW-0472">Membrane</keyword>
<evidence type="ECO:0000256" key="4">
    <source>
        <dbReference type="ARBA" id="ARBA00022833"/>
    </source>
</evidence>
<keyword evidence="7 9" id="KW-0496">Mitochondrion</keyword>
<dbReference type="EMBL" id="FNXT01000178">
    <property type="protein sequence ID" value="SZX61821.1"/>
    <property type="molecule type" value="Genomic_DNA"/>
</dbReference>
<comment type="subcellular location">
    <subcellularLocation>
        <location evidence="9">Mitochondrion inner membrane</location>
        <topology evidence="9">Peripheral membrane protein</topology>
        <orientation evidence="9">Intermembrane side</orientation>
    </subcellularLocation>
</comment>
<dbReference type="STRING" id="3088.A0A383V9H3"/>
<evidence type="ECO:0000256" key="6">
    <source>
        <dbReference type="ARBA" id="ARBA00023010"/>
    </source>
</evidence>
<accession>A0A383V9H3</accession>
<comment type="similarity">
    <text evidence="1 9">Belongs to the small Tim family.</text>
</comment>
<keyword evidence="5 9" id="KW-0653">Protein transport</keyword>
<keyword evidence="3" id="KW-0479">Metal-binding</keyword>
<evidence type="ECO:0000313" key="11">
    <source>
        <dbReference type="Proteomes" id="UP000256970"/>
    </source>
</evidence>
<evidence type="ECO:0000256" key="3">
    <source>
        <dbReference type="ARBA" id="ARBA00022723"/>
    </source>
</evidence>
<dbReference type="InterPro" id="IPR004217">
    <property type="entry name" value="Tim10-like"/>
</dbReference>
<dbReference type="PANTHER" id="PTHR11038">
    <property type="entry name" value="MITOCHONDRIAL IMPORT INNER MEMBRANE TRANSLOCASE SUBUNIT TIM10"/>
    <property type="match status" value="1"/>
</dbReference>
<dbReference type="SUPFAM" id="SSF144122">
    <property type="entry name" value="Tim10-like"/>
    <property type="match status" value="1"/>
</dbReference>
<dbReference type="GO" id="GO:0005743">
    <property type="term" value="C:mitochondrial inner membrane"/>
    <property type="evidence" value="ECO:0007669"/>
    <property type="project" value="UniProtKB-SubCell"/>
</dbReference>
<dbReference type="PANTHER" id="PTHR11038:SF16">
    <property type="entry name" value="MITOCHONDRIAL IMPORT INNER MEMBRANE TRANSLOCASE SUBUNIT TIM10"/>
    <property type="match status" value="1"/>
</dbReference>
<dbReference type="Gene3D" id="1.10.287.810">
    <property type="entry name" value="Mitochondrial import inner membrane translocase subunit tim13 like domains"/>
    <property type="match status" value="1"/>
</dbReference>
<dbReference type="GO" id="GO:0046872">
    <property type="term" value="F:metal ion binding"/>
    <property type="evidence" value="ECO:0007669"/>
    <property type="project" value="UniProtKB-KW"/>
</dbReference>
<comment type="subunit">
    <text evidence="9">Heterohexamer.</text>
</comment>